<evidence type="ECO:0000313" key="2">
    <source>
        <dbReference type="EMBL" id="GGO74197.1"/>
    </source>
</evidence>
<name>A0A917Z3N2_9ACTN</name>
<dbReference type="Proteomes" id="UP000646523">
    <property type="component" value="Unassembled WGS sequence"/>
</dbReference>
<reference evidence="2" key="2">
    <citation type="submission" date="2020-09" db="EMBL/GenBank/DDBJ databases">
        <authorList>
            <person name="Sun Q."/>
            <person name="Zhou Y."/>
        </authorList>
    </citation>
    <scope>NUCLEOTIDE SEQUENCE</scope>
    <source>
        <strain evidence="2">CGMCC 4.7368</strain>
    </source>
</reference>
<dbReference type="EMBL" id="BMNH01000015">
    <property type="protein sequence ID" value="GGO74197.1"/>
    <property type="molecule type" value="Genomic_DNA"/>
</dbReference>
<keyword evidence="1" id="KW-0732">Signal</keyword>
<sequence length="287" mass="30069">MKRIITGLALASAAALVTAAPAQAAPKNPVAAVKKQFVAGHGVKFVDRATISSGGVRDIVARRTGTYEFGKSGVKSSDITGKFAFKASDFGDEADSEFVKALTTPERAIKVGKSTYLSGGLWSTLVPDGSTWLKVPGTTIGGVTDVYGQPLNITELATLKTLLKGAKPAAGGYAGKITVRDLREVSTSFRAAQWLNKPKAKTLKSVISWRITLDARGLPTRLVSTFPGTALASDAPKGLILSVDTRFTGWGSKVSIKAPNTDEVTTNLEDGQKIPDSLTLPLGSIAH</sequence>
<feature type="chain" id="PRO_5037840211" description="Lipoprotein" evidence="1">
    <location>
        <begin position="25"/>
        <end position="287"/>
    </location>
</feature>
<gene>
    <name evidence="2" type="ORF">GCM10012289_46280</name>
</gene>
<dbReference type="RefSeq" id="WP_189126257.1">
    <property type="nucleotide sequence ID" value="NZ_BMNH01000015.1"/>
</dbReference>
<keyword evidence="3" id="KW-1185">Reference proteome</keyword>
<evidence type="ECO:0000313" key="3">
    <source>
        <dbReference type="Proteomes" id="UP000646523"/>
    </source>
</evidence>
<comment type="caution">
    <text evidence="2">The sequence shown here is derived from an EMBL/GenBank/DDBJ whole genome shotgun (WGS) entry which is preliminary data.</text>
</comment>
<evidence type="ECO:0000256" key="1">
    <source>
        <dbReference type="SAM" id="SignalP"/>
    </source>
</evidence>
<feature type="signal peptide" evidence="1">
    <location>
        <begin position="1"/>
        <end position="24"/>
    </location>
</feature>
<dbReference type="AlphaFoldDB" id="A0A917Z3N2"/>
<reference evidence="2" key="1">
    <citation type="journal article" date="2014" name="Int. J. Syst. Evol. Microbiol.">
        <title>Complete genome sequence of Corynebacterium casei LMG S-19264T (=DSM 44701T), isolated from a smear-ripened cheese.</title>
        <authorList>
            <consortium name="US DOE Joint Genome Institute (JGI-PGF)"/>
            <person name="Walter F."/>
            <person name="Albersmeier A."/>
            <person name="Kalinowski J."/>
            <person name="Ruckert C."/>
        </authorList>
    </citation>
    <scope>NUCLEOTIDE SEQUENCE</scope>
    <source>
        <strain evidence="2">CGMCC 4.7368</strain>
    </source>
</reference>
<organism evidence="2 3">
    <name type="scientific">Nonomuraea cavernae</name>
    <dbReference type="NCBI Taxonomy" id="2045107"/>
    <lineage>
        <taxon>Bacteria</taxon>
        <taxon>Bacillati</taxon>
        <taxon>Actinomycetota</taxon>
        <taxon>Actinomycetes</taxon>
        <taxon>Streptosporangiales</taxon>
        <taxon>Streptosporangiaceae</taxon>
        <taxon>Nonomuraea</taxon>
    </lineage>
</organism>
<accession>A0A917Z3N2</accession>
<proteinExistence type="predicted"/>
<protein>
    <recommendedName>
        <fullName evidence="4">Lipoprotein</fullName>
    </recommendedName>
</protein>
<evidence type="ECO:0008006" key="4">
    <source>
        <dbReference type="Google" id="ProtNLM"/>
    </source>
</evidence>